<accession>A0A8H4MYW7</accession>
<dbReference type="AlphaFoldDB" id="A0A8H4MYW7"/>
<feature type="compositionally biased region" description="Low complexity" evidence="1">
    <location>
        <begin position="85"/>
        <end position="94"/>
    </location>
</feature>
<organism evidence="2 3">
    <name type="scientific">Botryosphaeria dothidea</name>
    <dbReference type="NCBI Taxonomy" id="55169"/>
    <lineage>
        <taxon>Eukaryota</taxon>
        <taxon>Fungi</taxon>
        <taxon>Dikarya</taxon>
        <taxon>Ascomycota</taxon>
        <taxon>Pezizomycotina</taxon>
        <taxon>Dothideomycetes</taxon>
        <taxon>Dothideomycetes incertae sedis</taxon>
        <taxon>Botryosphaeriales</taxon>
        <taxon>Botryosphaeriaceae</taxon>
        <taxon>Botryosphaeria</taxon>
    </lineage>
</organism>
<evidence type="ECO:0000256" key="1">
    <source>
        <dbReference type="SAM" id="MobiDB-lite"/>
    </source>
</evidence>
<gene>
    <name evidence="2" type="ORF">GTA08_BOTSDO10391</name>
</gene>
<evidence type="ECO:0000313" key="3">
    <source>
        <dbReference type="Proteomes" id="UP000572817"/>
    </source>
</evidence>
<evidence type="ECO:0000313" key="2">
    <source>
        <dbReference type="EMBL" id="KAF4302605.1"/>
    </source>
</evidence>
<feature type="compositionally biased region" description="Basic residues" evidence="1">
    <location>
        <begin position="1"/>
        <end position="11"/>
    </location>
</feature>
<dbReference type="EMBL" id="WWBZ02000073">
    <property type="protein sequence ID" value="KAF4302605.1"/>
    <property type="molecule type" value="Genomic_DNA"/>
</dbReference>
<dbReference type="Proteomes" id="UP000572817">
    <property type="component" value="Unassembled WGS sequence"/>
</dbReference>
<feature type="region of interest" description="Disordered" evidence="1">
    <location>
        <begin position="1"/>
        <end position="189"/>
    </location>
</feature>
<feature type="compositionally biased region" description="Low complexity" evidence="1">
    <location>
        <begin position="12"/>
        <end position="21"/>
    </location>
</feature>
<comment type="caution">
    <text evidence="2">The sequence shown here is derived from an EMBL/GenBank/DDBJ whole genome shotgun (WGS) entry which is preliminary data.</text>
</comment>
<feature type="compositionally biased region" description="Polar residues" evidence="1">
    <location>
        <begin position="30"/>
        <end position="40"/>
    </location>
</feature>
<proteinExistence type="predicted"/>
<feature type="region of interest" description="Disordered" evidence="1">
    <location>
        <begin position="328"/>
        <end position="352"/>
    </location>
</feature>
<name>A0A8H4MYW7_9PEZI</name>
<feature type="compositionally biased region" description="Polar residues" evidence="1">
    <location>
        <begin position="69"/>
        <end position="78"/>
    </location>
</feature>
<protein>
    <submittedName>
        <fullName evidence="2">Uncharacterized protein</fullName>
    </submittedName>
</protein>
<reference evidence="2" key="1">
    <citation type="submission" date="2020-04" db="EMBL/GenBank/DDBJ databases">
        <title>Genome Assembly and Annotation of Botryosphaeria dothidea sdau 11-99, a Latent Pathogen of Apple Fruit Ring Rot in China.</title>
        <authorList>
            <person name="Yu C."/>
            <person name="Diao Y."/>
            <person name="Lu Q."/>
            <person name="Zhao J."/>
            <person name="Cui S."/>
            <person name="Peng C."/>
            <person name="He B."/>
            <person name="Liu H."/>
        </authorList>
    </citation>
    <scope>NUCLEOTIDE SEQUENCE [LARGE SCALE GENOMIC DNA]</scope>
    <source>
        <strain evidence="2">Sdau11-99</strain>
    </source>
</reference>
<sequence length="352" mass="39080">MVRQNPPRKAKATAILALATKSPSKRKPRQASSAGTSTKGVSKKQTRKTASASKSSKPSTPPALDTAPKSRSSVHTSPSTPPGFLSWTTPSLVPSSPPRLPPISDLLNHEATSPPTRRRSSVPKPVNTTLESPASPPRSSPRKKPVSSQALAAPSRSPPTPKRTWSPPKYSPNSPRLRRSSRSPRNDPAMLYTGLAMDPFNSPSNPFHITTDPFHITTDSYYSETNSHLDDDSFRMHSEIVLTPTEMNLVDEGYSTWRESLREEWALIKPRTAATSRFWAGPAGSRPLSRELEEGEKGLARHKLIYGEYEIEEVDEEVDLPKETLVERRDATEAEMEARDEREKRRLTRFEA</sequence>
<feature type="compositionally biased region" description="Low complexity" evidence="1">
    <location>
        <begin position="48"/>
        <end position="58"/>
    </location>
</feature>
<keyword evidence="3" id="KW-1185">Reference proteome</keyword>